<dbReference type="PANTHER" id="PTHR33389:SF18">
    <property type="entry name" value="OS01G0677900 PROTEIN"/>
    <property type="match status" value="1"/>
</dbReference>
<proteinExistence type="predicted"/>
<gene>
    <name evidence="1" type="ORF">FNV43_RR25523</name>
</gene>
<name>A0A8K0DNR0_9ROSA</name>
<accession>A0A8K0DNR0</accession>
<reference evidence="1" key="1">
    <citation type="submission" date="2020-03" db="EMBL/GenBank/DDBJ databases">
        <title>A high-quality chromosome-level genome assembly of a woody plant with both climbing and erect habits, Rhamnella rubrinervis.</title>
        <authorList>
            <person name="Lu Z."/>
            <person name="Yang Y."/>
            <person name="Zhu X."/>
            <person name="Sun Y."/>
        </authorList>
    </citation>
    <scope>NUCLEOTIDE SEQUENCE</scope>
    <source>
        <strain evidence="1">BYM</strain>
        <tissue evidence="1">Leaf</tissue>
    </source>
</reference>
<dbReference type="AlphaFoldDB" id="A0A8K0DNR0"/>
<dbReference type="Proteomes" id="UP000796880">
    <property type="component" value="Unassembled WGS sequence"/>
</dbReference>
<evidence type="ECO:0000313" key="1">
    <source>
        <dbReference type="EMBL" id="KAF3434420.1"/>
    </source>
</evidence>
<organism evidence="1 2">
    <name type="scientific">Rhamnella rubrinervis</name>
    <dbReference type="NCBI Taxonomy" id="2594499"/>
    <lineage>
        <taxon>Eukaryota</taxon>
        <taxon>Viridiplantae</taxon>
        <taxon>Streptophyta</taxon>
        <taxon>Embryophyta</taxon>
        <taxon>Tracheophyta</taxon>
        <taxon>Spermatophyta</taxon>
        <taxon>Magnoliopsida</taxon>
        <taxon>eudicotyledons</taxon>
        <taxon>Gunneridae</taxon>
        <taxon>Pentapetalae</taxon>
        <taxon>rosids</taxon>
        <taxon>fabids</taxon>
        <taxon>Rosales</taxon>
        <taxon>Rhamnaceae</taxon>
        <taxon>rhamnoid group</taxon>
        <taxon>Rhamneae</taxon>
        <taxon>Rhamnella</taxon>
    </lineage>
</organism>
<sequence>MILGLTYPGNRIWNKTVAELGYFDEIRIESYYQDLPYIPVEVSSLKYEYTKIEMTKKLYMRKNPGKNKGAIYPYPYSHDMRFDISMVSARSPIAWGYFTRLSVHSQLYNQFYYLPPDYNSTLANINSNKYQLSIGIALYSDVKLGNGVSISAMFSRSGLKVDIFAEGGFTYHVCDLEEKQVRLFSAHNFLNKLPGESYLDALKSYAGLVLDGFLLPQIVLSIFRNSRENALSCSF</sequence>
<dbReference type="EMBL" id="VOIH02000011">
    <property type="protein sequence ID" value="KAF3434420.1"/>
    <property type="molecule type" value="Genomic_DNA"/>
</dbReference>
<evidence type="ECO:0000313" key="2">
    <source>
        <dbReference type="Proteomes" id="UP000796880"/>
    </source>
</evidence>
<comment type="caution">
    <text evidence="1">The sequence shown here is derived from an EMBL/GenBank/DDBJ whole genome shotgun (WGS) entry which is preliminary data.</text>
</comment>
<dbReference type="PANTHER" id="PTHR33389">
    <property type="entry name" value="FAMILY PROTEIN, PUTATIVE (DUF2921)-RELATED"/>
    <property type="match status" value="1"/>
</dbReference>
<keyword evidence="2" id="KW-1185">Reference proteome</keyword>
<protein>
    <submittedName>
        <fullName evidence="1">Uncharacterized protein</fullName>
    </submittedName>
</protein>